<dbReference type="GO" id="GO:0004252">
    <property type="term" value="F:serine-type endopeptidase activity"/>
    <property type="evidence" value="ECO:0007669"/>
    <property type="project" value="InterPro"/>
</dbReference>
<sequence>MSNQGVMKEIRIDIQSELAMNIINYLIVEENYVYVGNERDIWLENLSHPTVQLIYINQRNLFNEHQATQFFNQVDAVRSRVRRRYLMGRLNVIILNLDQYSSRFLESHRKYLKIVHVNQPSDLKQDVELQQLFPHLKEAQLERSMIELIPLMQQATKEKAMKVKKMLMFQNKSFITYGFIVCLIAIFAFLQFKPINEWFAAVAIDYGAKYNPLILAGQYYRLITPAFLHLDLMHLLFNLVFIYQFGRMVEHVFGWWRMLVIIIGSAIFGNLCSYAFIDGLSIGASTVAYGLLGALLFLGFESRKMFMHFVRTLVLPILLFSVIWIFLEPNIDFYGHLGGFLGGFLIASITGLPKHKYYLSRTILAGATILVLLVGLFNRGAAITKQTDYTLYNRAMIAYYYQTDQLEKAEQFIETLQLDFNELFKK</sequence>
<name>A0A9Q9FI30_9FIRM</name>
<dbReference type="SUPFAM" id="SSF144091">
    <property type="entry name" value="Rhomboid-like"/>
    <property type="match status" value="1"/>
</dbReference>
<dbReference type="InterPro" id="IPR035952">
    <property type="entry name" value="Rhomboid-like_sf"/>
</dbReference>
<reference evidence="9" key="1">
    <citation type="submission" date="2021-03" db="EMBL/GenBank/DDBJ databases">
        <title>Comparative Genomics and Metabolomics in the genus Turicibacter.</title>
        <authorList>
            <person name="Maki J."/>
            <person name="Looft T."/>
        </authorList>
    </citation>
    <scope>NUCLEOTIDE SEQUENCE</scope>
    <source>
        <strain evidence="9">ISU324</strain>
    </source>
</reference>
<evidence type="ECO:0000259" key="8">
    <source>
        <dbReference type="Pfam" id="PF01694"/>
    </source>
</evidence>
<evidence type="ECO:0000256" key="3">
    <source>
        <dbReference type="ARBA" id="ARBA00022692"/>
    </source>
</evidence>
<comment type="subcellular location">
    <subcellularLocation>
        <location evidence="1">Membrane</location>
        <topology evidence="1">Multi-pass membrane protein</topology>
    </subcellularLocation>
</comment>
<evidence type="ECO:0000256" key="7">
    <source>
        <dbReference type="SAM" id="Phobius"/>
    </source>
</evidence>
<dbReference type="Gene3D" id="1.20.1540.10">
    <property type="entry name" value="Rhomboid-like"/>
    <property type="match status" value="1"/>
</dbReference>
<evidence type="ECO:0000256" key="1">
    <source>
        <dbReference type="ARBA" id="ARBA00004141"/>
    </source>
</evidence>
<evidence type="ECO:0000256" key="4">
    <source>
        <dbReference type="ARBA" id="ARBA00022801"/>
    </source>
</evidence>
<comment type="similarity">
    <text evidence="2">Belongs to the peptidase S54 family.</text>
</comment>
<dbReference type="InterPro" id="IPR022764">
    <property type="entry name" value="Peptidase_S54_rhomboid_dom"/>
</dbReference>
<protein>
    <submittedName>
        <fullName evidence="9">Rhomboid family intramembrane serine protease</fullName>
    </submittedName>
</protein>
<dbReference type="GO" id="GO:0016020">
    <property type="term" value="C:membrane"/>
    <property type="evidence" value="ECO:0007669"/>
    <property type="project" value="UniProtKB-SubCell"/>
</dbReference>
<keyword evidence="5 7" id="KW-1133">Transmembrane helix</keyword>
<dbReference type="Pfam" id="PF01694">
    <property type="entry name" value="Rhomboid"/>
    <property type="match status" value="1"/>
</dbReference>
<dbReference type="PANTHER" id="PTHR43731">
    <property type="entry name" value="RHOMBOID PROTEASE"/>
    <property type="match status" value="1"/>
</dbReference>
<keyword evidence="9" id="KW-0645">Protease</keyword>
<feature type="transmembrane region" description="Helical" evidence="7">
    <location>
        <begin position="282"/>
        <end position="300"/>
    </location>
</feature>
<dbReference type="Proteomes" id="UP001058072">
    <property type="component" value="Chromosome"/>
</dbReference>
<proteinExistence type="inferred from homology"/>
<keyword evidence="6 7" id="KW-0472">Membrane</keyword>
<keyword evidence="4" id="KW-0378">Hydrolase</keyword>
<keyword evidence="3 7" id="KW-0812">Transmembrane</keyword>
<dbReference type="EMBL" id="CP071250">
    <property type="protein sequence ID" value="UUF07829.1"/>
    <property type="molecule type" value="Genomic_DNA"/>
</dbReference>
<dbReference type="RefSeq" id="WP_212724453.1">
    <property type="nucleotide sequence ID" value="NZ_CP071250.1"/>
</dbReference>
<feature type="domain" description="Peptidase S54 rhomboid" evidence="8">
    <location>
        <begin position="217"/>
        <end position="350"/>
    </location>
</feature>
<feature type="transmembrane region" description="Helical" evidence="7">
    <location>
        <begin position="255"/>
        <end position="276"/>
    </location>
</feature>
<dbReference type="InterPro" id="IPR050925">
    <property type="entry name" value="Rhomboid_protease_S54"/>
</dbReference>
<dbReference type="AlphaFoldDB" id="A0A9Q9FI30"/>
<evidence type="ECO:0000313" key="9">
    <source>
        <dbReference type="EMBL" id="UUF07829.1"/>
    </source>
</evidence>
<evidence type="ECO:0000313" key="10">
    <source>
        <dbReference type="Proteomes" id="UP001058072"/>
    </source>
</evidence>
<feature type="transmembrane region" description="Helical" evidence="7">
    <location>
        <begin position="219"/>
        <end position="243"/>
    </location>
</feature>
<dbReference type="PANTHER" id="PTHR43731:SF14">
    <property type="entry name" value="PRESENILIN-ASSOCIATED RHOMBOID-LIKE PROTEIN, MITOCHONDRIAL"/>
    <property type="match status" value="1"/>
</dbReference>
<evidence type="ECO:0000256" key="2">
    <source>
        <dbReference type="ARBA" id="ARBA00009045"/>
    </source>
</evidence>
<feature type="transmembrane region" description="Helical" evidence="7">
    <location>
        <begin position="359"/>
        <end position="377"/>
    </location>
</feature>
<dbReference type="GO" id="GO:0006508">
    <property type="term" value="P:proteolysis"/>
    <property type="evidence" value="ECO:0007669"/>
    <property type="project" value="UniProtKB-KW"/>
</dbReference>
<feature type="transmembrane region" description="Helical" evidence="7">
    <location>
        <begin position="174"/>
        <end position="192"/>
    </location>
</feature>
<accession>A0A9Q9FI30</accession>
<evidence type="ECO:0000256" key="6">
    <source>
        <dbReference type="ARBA" id="ARBA00023136"/>
    </source>
</evidence>
<feature type="transmembrane region" description="Helical" evidence="7">
    <location>
        <begin position="309"/>
        <end position="327"/>
    </location>
</feature>
<organism evidence="9 10">
    <name type="scientific">Turicibacter bilis</name>
    <dbReference type="NCBI Taxonomy" id="2735723"/>
    <lineage>
        <taxon>Bacteria</taxon>
        <taxon>Bacillati</taxon>
        <taxon>Bacillota</taxon>
        <taxon>Erysipelotrichia</taxon>
        <taxon>Erysipelotrichales</taxon>
        <taxon>Turicibacteraceae</taxon>
        <taxon>Turicibacter</taxon>
    </lineage>
</organism>
<evidence type="ECO:0000256" key="5">
    <source>
        <dbReference type="ARBA" id="ARBA00022989"/>
    </source>
</evidence>
<gene>
    <name evidence="9" type="ORF">J0J70_09395</name>
</gene>